<sequence>MKILSRTFIFLLATLVSAVATAQEKRSLGLDEALRLAAEGNGTLKRKSAELMAARAKANQSLAAFLPQAELSTSFVRTNDPLNVFGFRLKQGIVTQEDFVPASLNNPSGFTNYSTRAEIRQPIFNLDGLYGRKAARYQVKSKEFELERTKKAIDLEVRRQYFAVGLANGRVEVLEKALATAEATLKVVEDSKGQGYAKESDLLEVRIHALDLDRKLDQAKSDRQTSNDYLAMLLGISDTEIEPADMLVIESASAEAPELSKNRDDIRAYEMGLEAAKSMVGAKASGFVPRVNAVGAFETNGDQVLGSGQDNYLVGVSLSWKLFNGYKNVGELREAKAKVAEAGQAFEDYKRQSSIELEKTYREYEVSRKGLATAETAEKHAKENLRITSDRFAEGMEKTSDLLRAQTLLAEKRLEALNARYGYVMMGYYLEFLR</sequence>
<dbReference type="KEGG" id="fax:FUAX_16690"/>
<feature type="chain" id="PRO_5043459811" evidence="8">
    <location>
        <begin position="23"/>
        <end position="434"/>
    </location>
</feature>
<evidence type="ECO:0000313" key="10">
    <source>
        <dbReference type="Proteomes" id="UP001348817"/>
    </source>
</evidence>
<keyword evidence="8" id="KW-0732">Signal</keyword>
<keyword evidence="10" id="KW-1185">Reference proteome</keyword>
<dbReference type="AlphaFoldDB" id="A0AAU9CMU5"/>
<dbReference type="Gene3D" id="1.20.1600.10">
    <property type="entry name" value="Outer membrane efflux proteins (OEP)"/>
    <property type="match status" value="1"/>
</dbReference>
<keyword evidence="7" id="KW-0998">Cell outer membrane</keyword>
<evidence type="ECO:0000256" key="3">
    <source>
        <dbReference type="ARBA" id="ARBA00022448"/>
    </source>
</evidence>
<evidence type="ECO:0000256" key="1">
    <source>
        <dbReference type="ARBA" id="ARBA00004442"/>
    </source>
</evidence>
<dbReference type="PANTHER" id="PTHR30026:SF20">
    <property type="entry name" value="OUTER MEMBRANE PROTEIN TOLC"/>
    <property type="match status" value="1"/>
</dbReference>
<keyword evidence="6" id="KW-0472">Membrane</keyword>
<evidence type="ECO:0000256" key="5">
    <source>
        <dbReference type="ARBA" id="ARBA00022692"/>
    </source>
</evidence>
<evidence type="ECO:0000256" key="4">
    <source>
        <dbReference type="ARBA" id="ARBA00022452"/>
    </source>
</evidence>
<keyword evidence="5" id="KW-0812">Transmembrane</keyword>
<reference evidence="9 10" key="1">
    <citation type="submission" date="2021-12" db="EMBL/GenBank/DDBJ databases">
        <title>Genome sequencing of bacteria with rrn-lacking chromosome and rrn-plasmid.</title>
        <authorList>
            <person name="Anda M."/>
            <person name="Iwasaki W."/>
        </authorList>
    </citation>
    <scope>NUCLEOTIDE SEQUENCE [LARGE SCALE GENOMIC DNA]</scope>
    <source>
        <strain evidence="9 10">DSM 100852</strain>
    </source>
</reference>
<dbReference type="EMBL" id="AP025314">
    <property type="protein sequence ID" value="BDD09237.1"/>
    <property type="molecule type" value="Genomic_DNA"/>
</dbReference>
<dbReference type="GO" id="GO:0015562">
    <property type="term" value="F:efflux transmembrane transporter activity"/>
    <property type="evidence" value="ECO:0007669"/>
    <property type="project" value="InterPro"/>
</dbReference>
<comment type="similarity">
    <text evidence="2">Belongs to the outer membrane factor (OMF) (TC 1.B.17) family.</text>
</comment>
<dbReference type="PANTHER" id="PTHR30026">
    <property type="entry name" value="OUTER MEMBRANE PROTEIN TOLC"/>
    <property type="match status" value="1"/>
</dbReference>
<dbReference type="GO" id="GO:1990281">
    <property type="term" value="C:efflux pump complex"/>
    <property type="evidence" value="ECO:0007669"/>
    <property type="project" value="TreeGrafter"/>
</dbReference>
<dbReference type="Proteomes" id="UP001348817">
    <property type="component" value="Chromosome"/>
</dbReference>
<proteinExistence type="inferred from homology"/>
<evidence type="ECO:0000256" key="2">
    <source>
        <dbReference type="ARBA" id="ARBA00007613"/>
    </source>
</evidence>
<dbReference type="GO" id="GO:0015288">
    <property type="term" value="F:porin activity"/>
    <property type="evidence" value="ECO:0007669"/>
    <property type="project" value="TreeGrafter"/>
</dbReference>
<evidence type="ECO:0000313" key="9">
    <source>
        <dbReference type="EMBL" id="BDD09237.1"/>
    </source>
</evidence>
<dbReference type="InterPro" id="IPR051906">
    <property type="entry name" value="TolC-like"/>
</dbReference>
<feature type="signal peptide" evidence="8">
    <location>
        <begin position="1"/>
        <end position="22"/>
    </location>
</feature>
<name>A0AAU9CMU5_9BACT</name>
<keyword evidence="3" id="KW-0813">Transport</keyword>
<dbReference type="SUPFAM" id="SSF56954">
    <property type="entry name" value="Outer membrane efflux proteins (OEP)"/>
    <property type="match status" value="1"/>
</dbReference>
<protein>
    <submittedName>
        <fullName evidence="9">Transporter</fullName>
    </submittedName>
</protein>
<dbReference type="InterPro" id="IPR003423">
    <property type="entry name" value="OMP_efflux"/>
</dbReference>
<evidence type="ECO:0000256" key="6">
    <source>
        <dbReference type="ARBA" id="ARBA00023136"/>
    </source>
</evidence>
<keyword evidence="4" id="KW-1134">Transmembrane beta strand</keyword>
<dbReference type="Pfam" id="PF02321">
    <property type="entry name" value="OEP"/>
    <property type="match status" value="2"/>
</dbReference>
<dbReference type="RefSeq" id="WP_338394451.1">
    <property type="nucleotide sequence ID" value="NZ_AP025314.1"/>
</dbReference>
<gene>
    <name evidence="9" type="ORF">FUAX_16690</name>
</gene>
<evidence type="ECO:0000256" key="8">
    <source>
        <dbReference type="SAM" id="SignalP"/>
    </source>
</evidence>
<organism evidence="9 10">
    <name type="scientific">Fulvitalea axinellae</name>
    <dbReference type="NCBI Taxonomy" id="1182444"/>
    <lineage>
        <taxon>Bacteria</taxon>
        <taxon>Pseudomonadati</taxon>
        <taxon>Bacteroidota</taxon>
        <taxon>Cytophagia</taxon>
        <taxon>Cytophagales</taxon>
        <taxon>Persicobacteraceae</taxon>
        <taxon>Fulvitalea</taxon>
    </lineage>
</organism>
<comment type="subcellular location">
    <subcellularLocation>
        <location evidence="1">Cell outer membrane</location>
    </subcellularLocation>
</comment>
<accession>A0AAU9CMU5</accession>
<evidence type="ECO:0000256" key="7">
    <source>
        <dbReference type="ARBA" id="ARBA00023237"/>
    </source>
</evidence>
<dbReference type="GO" id="GO:0009279">
    <property type="term" value="C:cell outer membrane"/>
    <property type="evidence" value="ECO:0007669"/>
    <property type="project" value="UniProtKB-SubCell"/>
</dbReference>